<protein>
    <recommendedName>
        <fullName evidence="6">Phosphoenolpyruvate synthase</fullName>
        <ecNumber evidence="5">2.7.9.2</ecNumber>
    </recommendedName>
    <alternativeName>
        <fullName evidence="13">Pyruvate, water dikinase</fullName>
    </alternativeName>
</protein>
<keyword evidence="11" id="KW-0067">ATP-binding</keyword>
<comment type="pathway">
    <text evidence="3">Carbohydrate biosynthesis; gluconeogenesis.</text>
</comment>
<comment type="cofactor">
    <cofactor evidence="1">
        <name>Mg(2+)</name>
        <dbReference type="ChEBI" id="CHEBI:18420"/>
    </cofactor>
</comment>
<comment type="similarity">
    <text evidence="4">Belongs to the PEP-utilizing enzyme family.</text>
</comment>
<accession>A0A480A2N3</accession>
<dbReference type="UniPathway" id="UPA00138"/>
<evidence type="ECO:0000256" key="7">
    <source>
        <dbReference type="ARBA" id="ARBA00022679"/>
    </source>
</evidence>
<keyword evidence="7" id="KW-0808">Transferase</keyword>
<dbReference type="Gene3D" id="3.30.1490.20">
    <property type="entry name" value="ATP-grasp fold, A domain"/>
    <property type="match status" value="1"/>
</dbReference>
<evidence type="ECO:0000256" key="5">
    <source>
        <dbReference type="ARBA" id="ARBA00011996"/>
    </source>
</evidence>
<dbReference type="InterPro" id="IPR002192">
    <property type="entry name" value="PPDK_AMP/ATP-bd"/>
</dbReference>
<keyword evidence="16" id="KW-0670">Pyruvate</keyword>
<evidence type="ECO:0000256" key="12">
    <source>
        <dbReference type="ARBA" id="ARBA00022842"/>
    </source>
</evidence>
<dbReference type="InterPro" id="IPR006319">
    <property type="entry name" value="PEP_synth"/>
</dbReference>
<evidence type="ECO:0000256" key="3">
    <source>
        <dbReference type="ARBA" id="ARBA00004742"/>
    </source>
</evidence>
<dbReference type="PANTHER" id="PTHR43030">
    <property type="entry name" value="PHOSPHOENOLPYRUVATE SYNTHASE"/>
    <property type="match status" value="1"/>
</dbReference>
<keyword evidence="9" id="KW-0547">Nucleotide-binding</keyword>
<evidence type="ECO:0000256" key="1">
    <source>
        <dbReference type="ARBA" id="ARBA00001946"/>
    </source>
</evidence>
<organism evidence="16 17">
    <name type="scientific">Sphaerospermopsis reniformis</name>
    <dbReference type="NCBI Taxonomy" id="531300"/>
    <lineage>
        <taxon>Bacteria</taxon>
        <taxon>Bacillati</taxon>
        <taxon>Cyanobacteriota</taxon>
        <taxon>Cyanophyceae</taxon>
        <taxon>Nostocales</taxon>
        <taxon>Aphanizomenonaceae</taxon>
        <taxon>Sphaerospermopsis</taxon>
    </lineage>
</organism>
<dbReference type="AlphaFoldDB" id="A0A480A2N3"/>
<dbReference type="Pfam" id="PF01326">
    <property type="entry name" value="PPDK_N"/>
    <property type="match status" value="1"/>
</dbReference>
<evidence type="ECO:0000256" key="9">
    <source>
        <dbReference type="ARBA" id="ARBA00022741"/>
    </source>
</evidence>
<evidence type="ECO:0000256" key="10">
    <source>
        <dbReference type="ARBA" id="ARBA00022777"/>
    </source>
</evidence>
<gene>
    <name evidence="16" type="ORF">SR1949_31690</name>
</gene>
<evidence type="ECO:0000256" key="4">
    <source>
        <dbReference type="ARBA" id="ARBA00007837"/>
    </source>
</evidence>
<proteinExistence type="inferred from homology"/>
<comment type="function">
    <text evidence="2">Catalyzes the phosphorylation of pyruvate to phosphoenolpyruvate.</text>
</comment>
<dbReference type="Proteomes" id="UP000300142">
    <property type="component" value="Unassembled WGS sequence"/>
</dbReference>
<keyword evidence="10" id="KW-0418">Kinase</keyword>
<feature type="domain" description="Pyruvate phosphate dikinase AMP/ATP-binding" evidence="15">
    <location>
        <begin position="7"/>
        <end position="65"/>
    </location>
</feature>
<dbReference type="EMBL" id="BJCE01000113">
    <property type="protein sequence ID" value="GCL38056.1"/>
    <property type="molecule type" value="Genomic_DNA"/>
</dbReference>
<dbReference type="EC" id="2.7.9.2" evidence="5"/>
<dbReference type="GO" id="GO:0008986">
    <property type="term" value="F:pyruvate, water dikinase activity"/>
    <property type="evidence" value="ECO:0007669"/>
    <property type="project" value="UniProtKB-EC"/>
</dbReference>
<keyword evidence="17" id="KW-1185">Reference proteome</keyword>
<dbReference type="SUPFAM" id="SSF56059">
    <property type="entry name" value="Glutathione synthetase ATP-binding domain-like"/>
    <property type="match status" value="1"/>
</dbReference>
<dbReference type="PANTHER" id="PTHR43030:SF1">
    <property type="entry name" value="PHOSPHOENOLPYRUVATE SYNTHASE"/>
    <property type="match status" value="1"/>
</dbReference>
<reference evidence="17" key="1">
    <citation type="submission" date="2019-02" db="EMBL/GenBank/DDBJ databases">
        <title>Draft genome sequence of Sphaerospermopsis reniformis NIES-1949.</title>
        <authorList>
            <person name="Yamaguchi H."/>
            <person name="Suzuki S."/>
            <person name="Kawachi M."/>
        </authorList>
    </citation>
    <scope>NUCLEOTIDE SEQUENCE [LARGE SCALE GENOMIC DNA]</scope>
    <source>
        <strain evidence="17">NIES-1949</strain>
    </source>
</reference>
<keyword evidence="12" id="KW-0460">Magnesium</keyword>
<comment type="caution">
    <text evidence="16">The sequence shown here is derived from an EMBL/GenBank/DDBJ whole genome shotgun (WGS) entry which is preliminary data.</text>
</comment>
<evidence type="ECO:0000313" key="17">
    <source>
        <dbReference type="Proteomes" id="UP000300142"/>
    </source>
</evidence>
<keyword evidence="8" id="KW-0479">Metal-binding</keyword>
<dbReference type="GO" id="GO:0046872">
    <property type="term" value="F:metal ion binding"/>
    <property type="evidence" value="ECO:0007669"/>
    <property type="project" value="UniProtKB-KW"/>
</dbReference>
<name>A0A480A2N3_9CYAN</name>
<evidence type="ECO:0000313" key="16">
    <source>
        <dbReference type="EMBL" id="GCL38056.1"/>
    </source>
</evidence>
<dbReference type="GO" id="GO:0006094">
    <property type="term" value="P:gluconeogenesis"/>
    <property type="evidence" value="ECO:0007669"/>
    <property type="project" value="UniProtKB-UniPathway"/>
</dbReference>
<evidence type="ECO:0000256" key="8">
    <source>
        <dbReference type="ARBA" id="ARBA00022723"/>
    </source>
</evidence>
<evidence type="ECO:0000259" key="15">
    <source>
        <dbReference type="Pfam" id="PF01326"/>
    </source>
</evidence>
<sequence>MVLVIFPFPKDLRDAIATAYQILCQEYNAATDVAVCSSSTAEDLPDASFAGQQEGDLNIVGIDTISLNPDSVLQTMLAVAKCETQGVCVIYDGTNAQGGWRLNLLQQFNQKFNQKFN</sequence>
<evidence type="ECO:0000256" key="2">
    <source>
        <dbReference type="ARBA" id="ARBA00002988"/>
    </source>
</evidence>
<evidence type="ECO:0000256" key="6">
    <source>
        <dbReference type="ARBA" id="ARBA00021623"/>
    </source>
</evidence>
<comment type="catalytic activity">
    <reaction evidence="14">
        <text>pyruvate + ATP + H2O = phosphoenolpyruvate + AMP + phosphate + 2 H(+)</text>
        <dbReference type="Rhea" id="RHEA:11364"/>
        <dbReference type="ChEBI" id="CHEBI:15361"/>
        <dbReference type="ChEBI" id="CHEBI:15377"/>
        <dbReference type="ChEBI" id="CHEBI:15378"/>
        <dbReference type="ChEBI" id="CHEBI:30616"/>
        <dbReference type="ChEBI" id="CHEBI:43474"/>
        <dbReference type="ChEBI" id="CHEBI:58702"/>
        <dbReference type="ChEBI" id="CHEBI:456215"/>
        <dbReference type="EC" id="2.7.9.2"/>
    </reaction>
</comment>
<evidence type="ECO:0000256" key="11">
    <source>
        <dbReference type="ARBA" id="ARBA00022840"/>
    </source>
</evidence>
<evidence type="ECO:0000256" key="13">
    <source>
        <dbReference type="ARBA" id="ARBA00033470"/>
    </source>
</evidence>
<dbReference type="InterPro" id="IPR013815">
    <property type="entry name" value="ATP_grasp_subdomain_1"/>
</dbReference>
<evidence type="ECO:0000256" key="14">
    <source>
        <dbReference type="ARBA" id="ARBA00047700"/>
    </source>
</evidence>
<dbReference type="GO" id="GO:0005524">
    <property type="term" value="F:ATP binding"/>
    <property type="evidence" value="ECO:0007669"/>
    <property type="project" value="UniProtKB-KW"/>
</dbReference>